<dbReference type="AlphaFoldDB" id="F9G6B9"/>
<proteinExistence type="predicted"/>
<accession>F9G6B9</accession>
<name>F9G6B9_FUSOF</name>
<comment type="caution">
    <text evidence="1">The sequence shown here is derived from an EMBL/GenBank/DDBJ whole genome shotgun (WGS) entry which is preliminary data.</text>
</comment>
<sequence>MSFFAAIHSQQAGTVTESWSNNHIATIPLDLLDVMLAMKK</sequence>
<reference evidence="1" key="1">
    <citation type="journal article" date="2012" name="Mol. Plant Microbe Interact.">
        <title>A highly conserved effector in Fusarium oxysporum is required for full virulence on Arabidopsis.</title>
        <authorList>
            <person name="Thatcher L.F."/>
            <person name="Gardiner D.M."/>
            <person name="Kazan K."/>
            <person name="Manners J."/>
        </authorList>
    </citation>
    <scope>NUCLEOTIDE SEQUENCE [LARGE SCALE GENOMIC DNA]</scope>
    <source>
        <strain evidence="1">Fo5176</strain>
    </source>
</reference>
<organism evidence="1">
    <name type="scientific">Fusarium oxysporum (strain Fo5176)</name>
    <name type="common">Fusarium vascular wilt</name>
    <dbReference type="NCBI Taxonomy" id="660025"/>
    <lineage>
        <taxon>Eukaryota</taxon>
        <taxon>Fungi</taxon>
        <taxon>Dikarya</taxon>
        <taxon>Ascomycota</taxon>
        <taxon>Pezizomycotina</taxon>
        <taxon>Sordariomycetes</taxon>
        <taxon>Hypocreomycetidae</taxon>
        <taxon>Hypocreales</taxon>
        <taxon>Nectriaceae</taxon>
        <taxon>Fusarium</taxon>
        <taxon>Fusarium oxysporum species complex</taxon>
    </lineage>
</organism>
<protein>
    <submittedName>
        <fullName evidence="1">Uncharacterized protein</fullName>
    </submittedName>
</protein>
<gene>
    <name evidence="1" type="ORF">FOXB_14201</name>
</gene>
<dbReference type="EMBL" id="AFQF01003499">
    <property type="protein sequence ID" value="EGU75293.1"/>
    <property type="molecule type" value="Genomic_DNA"/>
</dbReference>
<evidence type="ECO:0000313" key="1">
    <source>
        <dbReference type="EMBL" id="EGU75293.1"/>
    </source>
</evidence>